<dbReference type="Proteomes" id="UP000735302">
    <property type="component" value="Unassembled WGS sequence"/>
</dbReference>
<dbReference type="EMBL" id="BLXT01007767">
    <property type="protein sequence ID" value="GFO42207.1"/>
    <property type="molecule type" value="Genomic_DNA"/>
</dbReference>
<proteinExistence type="predicted"/>
<accession>A0AAV4DD74</accession>
<reference evidence="1 2" key="1">
    <citation type="journal article" date="2021" name="Elife">
        <title>Chloroplast acquisition without the gene transfer in kleptoplastic sea slugs, Plakobranchus ocellatus.</title>
        <authorList>
            <person name="Maeda T."/>
            <person name="Takahashi S."/>
            <person name="Yoshida T."/>
            <person name="Shimamura S."/>
            <person name="Takaki Y."/>
            <person name="Nagai Y."/>
            <person name="Toyoda A."/>
            <person name="Suzuki Y."/>
            <person name="Arimoto A."/>
            <person name="Ishii H."/>
            <person name="Satoh N."/>
            <person name="Nishiyama T."/>
            <person name="Hasebe M."/>
            <person name="Maruyama T."/>
            <person name="Minagawa J."/>
            <person name="Obokata J."/>
            <person name="Shigenobu S."/>
        </authorList>
    </citation>
    <scope>NUCLEOTIDE SEQUENCE [LARGE SCALE GENOMIC DNA]</scope>
</reference>
<gene>
    <name evidence="1" type="ORF">PoB_006871200</name>
</gene>
<evidence type="ECO:0000313" key="2">
    <source>
        <dbReference type="Proteomes" id="UP000735302"/>
    </source>
</evidence>
<comment type="caution">
    <text evidence="1">The sequence shown here is derived from an EMBL/GenBank/DDBJ whole genome shotgun (WGS) entry which is preliminary data.</text>
</comment>
<protein>
    <submittedName>
        <fullName evidence="1">Uncharacterized protein</fullName>
    </submittedName>
</protein>
<organism evidence="1 2">
    <name type="scientific">Plakobranchus ocellatus</name>
    <dbReference type="NCBI Taxonomy" id="259542"/>
    <lineage>
        <taxon>Eukaryota</taxon>
        <taxon>Metazoa</taxon>
        <taxon>Spiralia</taxon>
        <taxon>Lophotrochozoa</taxon>
        <taxon>Mollusca</taxon>
        <taxon>Gastropoda</taxon>
        <taxon>Heterobranchia</taxon>
        <taxon>Euthyneura</taxon>
        <taxon>Panpulmonata</taxon>
        <taxon>Sacoglossa</taxon>
        <taxon>Placobranchoidea</taxon>
        <taxon>Plakobranchidae</taxon>
        <taxon>Plakobranchus</taxon>
    </lineage>
</organism>
<name>A0AAV4DD74_9GAST</name>
<evidence type="ECO:0000313" key="1">
    <source>
        <dbReference type="EMBL" id="GFO42207.1"/>
    </source>
</evidence>
<sequence>MKDRQPSNTNADYNGQAVILDWPLTLASDDRARCLSQEDQEPIPFRLMVSPSCRPPMIRASGPILFVEDLRSGGSSGSAVGYQVRGPGFEFQSGPNQIMICSSVSTQH</sequence>
<keyword evidence="2" id="KW-1185">Reference proteome</keyword>
<dbReference type="AlphaFoldDB" id="A0AAV4DD74"/>